<comment type="caution">
    <text evidence="2">The sequence shown here is derived from an EMBL/GenBank/DDBJ whole genome shotgun (WGS) entry which is preliminary data.</text>
</comment>
<sequence length="313" mass="35543">MDALTHGVIGITLAGLSGQPVAIDNPIYIAAFLGSQAPDFDFLTIIRGGMSYLKQHRAASHSLPGLVVWAALIAGGIFFFYPDSSLLQLFFWAFAGGLSHIASDFFNTHGAAVLWPLRKERLSCNLLNVFDPLLLLLLLSPYVSGLPIQQVAFISFANVLVYTGLRLLFRMHTTHQLKQQVSSDELERILVMPSLERIFYWDFVIETTEGYQLGQTGFFHSSIRLKAKLPKQPESTIMLEAQKTNLAEFFLWFTPFRYFSTEHQEGNLNVHIYDLRYFQNHSFLHRGTIIFDNDNLPAESYLHSYGRKLKFPS</sequence>
<keyword evidence="1" id="KW-0812">Transmembrane</keyword>
<dbReference type="PANTHER" id="PTHR40031:SF1">
    <property type="entry name" value="MEMBRANE-BOUND METAL-DEPENDENT HYDROLASE"/>
    <property type="match status" value="1"/>
</dbReference>
<evidence type="ECO:0000313" key="3">
    <source>
        <dbReference type="Proteomes" id="UP000295063"/>
    </source>
</evidence>
<dbReference type="Proteomes" id="UP000295063">
    <property type="component" value="Unassembled WGS sequence"/>
</dbReference>
<dbReference type="InterPro" id="IPR007404">
    <property type="entry name" value="YdjM-like"/>
</dbReference>
<gene>
    <name evidence="2" type="ORF">EV210_10886</name>
</gene>
<dbReference type="Pfam" id="PF04307">
    <property type="entry name" value="YdjM"/>
    <property type="match status" value="1"/>
</dbReference>
<dbReference type="OrthoDB" id="245523at2"/>
<keyword evidence="1" id="KW-0472">Membrane</keyword>
<dbReference type="AlphaFoldDB" id="A0A4R1Q5Q8"/>
<accession>A0A4R1Q5Q8</accession>
<evidence type="ECO:0000313" key="2">
    <source>
        <dbReference type="EMBL" id="TCL36447.1"/>
    </source>
</evidence>
<feature type="transmembrane region" description="Helical" evidence="1">
    <location>
        <begin position="63"/>
        <end position="81"/>
    </location>
</feature>
<name>A0A4R1Q5Q8_9FIRM</name>
<dbReference type="RefSeq" id="WP_132081100.1">
    <property type="nucleotide sequence ID" value="NZ_SLUI01000008.1"/>
</dbReference>
<organism evidence="2 3">
    <name type="scientific">Anaerospora hongkongensis</name>
    <dbReference type="NCBI Taxonomy" id="244830"/>
    <lineage>
        <taxon>Bacteria</taxon>
        <taxon>Bacillati</taxon>
        <taxon>Bacillota</taxon>
        <taxon>Negativicutes</taxon>
        <taxon>Selenomonadales</taxon>
        <taxon>Sporomusaceae</taxon>
        <taxon>Anaerospora</taxon>
    </lineage>
</organism>
<dbReference type="InterPro" id="IPR053170">
    <property type="entry name" value="Transcription_regulator"/>
</dbReference>
<reference evidence="2 3" key="1">
    <citation type="submission" date="2019-03" db="EMBL/GenBank/DDBJ databases">
        <title>Genomic Encyclopedia of Type Strains, Phase IV (KMG-IV): sequencing the most valuable type-strain genomes for metagenomic binning, comparative biology and taxonomic classification.</title>
        <authorList>
            <person name="Goeker M."/>
        </authorList>
    </citation>
    <scope>NUCLEOTIDE SEQUENCE [LARGE SCALE GENOMIC DNA]</scope>
    <source>
        <strain evidence="2 3">DSM 15969</strain>
    </source>
</reference>
<keyword evidence="1" id="KW-1133">Transmembrane helix</keyword>
<feature type="transmembrane region" description="Helical" evidence="1">
    <location>
        <begin position="150"/>
        <end position="169"/>
    </location>
</feature>
<proteinExistence type="predicted"/>
<feature type="transmembrane region" description="Helical" evidence="1">
    <location>
        <begin position="87"/>
        <end position="106"/>
    </location>
</feature>
<feature type="transmembrane region" description="Helical" evidence="1">
    <location>
        <begin position="126"/>
        <end position="144"/>
    </location>
</feature>
<evidence type="ECO:0000256" key="1">
    <source>
        <dbReference type="SAM" id="Phobius"/>
    </source>
</evidence>
<keyword evidence="3" id="KW-1185">Reference proteome</keyword>
<protein>
    <submittedName>
        <fullName evidence="2">Inner membrane protein</fullName>
    </submittedName>
</protein>
<dbReference type="EMBL" id="SLUI01000008">
    <property type="protein sequence ID" value="TCL36447.1"/>
    <property type="molecule type" value="Genomic_DNA"/>
</dbReference>
<dbReference type="PANTHER" id="PTHR40031">
    <property type="entry name" value="HYPOTHETICAL MEMBRANE SPANNING PROTEIN"/>
    <property type="match status" value="1"/>
</dbReference>